<proteinExistence type="predicted"/>
<sequence length="220" mass="24558">MKCIFVLLAFIAPFCTIAQSAETAPIAEKKLYVGASLNTVSYMMGYKHGRVSGSIEPIITLHAGYQLTRRLSVQIGAGYDKDKENFAQEGYEYEGDTELTRWNQYNTAKGLATPVSFYFTPFNPNRKLQLYATASVVPVFGSVKFKHVKSKGGATDILFEDDASGMNLFFTAGLMFKYKINDRLEGYLEGNLIYKDLLQRNNYADSNPKSIGAGLNYKLQ</sequence>
<name>A0A2T5YSR8_9BACT</name>
<dbReference type="InterPro" id="IPR011250">
    <property type="entry name" value="OMP/PagP_B-barrel"/>
</dbReference>
<dbReference type="InterPro" id="IPR027385">
    <property type="entry name" value="Beta-barrel_OMP"/>
</dbReference>
<dbReference type="Proteomes" id="UP000244225">
    <property type="component" value="Unassembled WGS sequence"/>
</dbReference>
<dbReference type="RefSeq" id="WP_108209918.1">
    <property type="nucleotide sequence ID" value="NZ_QBKI01000001.1"/>
</dbReference>
<evidence type="ECO:0000256" key="2">
    <source>
        <dbReference type="SAM" id="SignalP"/>
    </source>
</evidence>
<evidence type="ECO:0000313" key="5">
    <source>
        <dbReference type="Proteomes" id="UP000244225"/>
    </source>
</evidence>
<comment type="caution">
    <text evidence="4">The sequence shown here is derived from an EMBL/GenBank/DDBJ whole genome shotgun (WGS) entry which is preliminary data.</text>
</comment>
<keyword evidence="1 2" id="KW-0732">Signal</keyword>
<dbReference type="EMBL" id="QBKI01000001">
    <property type="protein sequence ID" value="PTX22336.1"/>
    <property type="molecule type" value="Genomic_DNA"/>
</dbReference>
<dbReference type="SUPFAM" id="SSF56925">
    <property type="entry name" value="OMPA-like"/>
    <property type="match status" value="1"/>
</dbReference>
<protein>
    <submittedName>
        <fullName evidence="4">Outer membrane protein with beta-barrel domain</fullName>
    </submittedName>
</protein>
<keyword evidence="5" id="KW-1185">Reference proteome</keyword>
<evidence type="ECO:0000313" key="4">
    <source>
        <dbReference type="EMBL" id="PTX22336.1"/>
    </source>
</evidence>
<gene>
    <name evidence="4" type="ORF">C8N40_101159</name>
</gene>
<accession>A0A2T5YSR8</accession>
<dbReference type="AlphaFoldDB" id="A0A2T5YSR8"/>
<feature type="chain" id="PRO_5015395073" evidence="2">
    <location>
        <begin position="21"/>
        <end position="220"/>
    </location>
</feature>
<feature type="signal peptide" evidence="2">
    <location>
        <begin position="1"/>
        <end position="20"/>
    </location>
</feature>
<feature type="domain" description="Outer membrane protein beta-barrel" evidence="3">
    <location>
        <begin position="15"/>
        <end position="218"/>
    </location>
</feature>
<evidence type="ECO:0000259" key="3">
    <source>
        <dbReference type="Pfam" id="PF13505"/>
    </source>
</evidence>
<evidence type="ECO:0000256" key="1">
    <source>
        <dbReference type="ARBA" id="ARBA00022729"/>
    </source>
</evidence>
<dbReference type="Gene3D" id="2.40.160.20">
    <property type="match status" value="1"/>
</dbReference>
<reference evidence="4 5" key="1">
    <citation type="submission" date="2018-04" db="EMBL/GenBank/DDBJ databases">
        <title>Genomic Encyclopedia of Archaeal and Bacterial Type Strains, Phase II (KMG-II): from individual species to whole genera.</title>
        <authorList>
            <person name="Goeker M."/>
        </authorList>
    </citation>
    <scope>NUCLEOTIDE SEQUENCE [LARGE SCALE GENOMIC DNA]</scope>
    <source>
        <strain evidence="4 5">DSM 100162</strain>
    </source>
</reference>
<dbReference type="OrthoDB" id="853064at2"/>
<dbReference type="Pfam" id="PF13505">
    <property type="entry name" value="OMP_b-brl"/>
    <property type="match status" value="1"/>
</dbReference>
<organism evidence="4 5">
    <name type="scientific">Pontibacter mucosus</name>
    <dbReference type="NCBI Taxonomy" id="1649266"/>
    <lineage>
        <taxon>Bacteria</taxon>
        <taxon>Pseudomonadati</taxon>
        <taxon>Bacteroidota</taxon>
        <taxon>Cytophagia</taxon>
        <taxon>Cytophagales</taxon>
        <taxon>Hymenobacteraceae</taxon>
        <taxon>Pontibacter</taxon>
    </lineage>
</organism>